<feature type="modified residue" description="Tele-8alpha-FAD histidine" evidence="17">
    <location>
        <position position="49"/>
    </location>
</feature>
<comment type="subcellular location">
    <subcellularLocation>
        <location evidence="1">Cell inner membrane</location>
        <topology evidence="1">Peripheral membrane protein</topology>
        <orientation evidence="1">Cytoplasmic side</orientation>
    </subcellularLocation>
</comment>
<dbReference type="Pfam" id="PF02910">
    <property type="entry name" value="Succ_DH_flav_C"/>
    <property type="match status" value="1"/>
</dbReference>
<keyword evidence="9 18" id="KW-0249">Electron transport</keyword>
<sequence>MASELRPSTYHKHDVIVVGAGGAGLMAAVQLAGVADVAVISKLYPSRSHTGAAQGGICAALGNLEEDHWEWHMFDTVKGGDYLTDQDAAEVLAREAVDAIIELEHMGLPFSRTPDGKIAQRRFGGHTRNYGEGPVQRSCYAADRTGHMILQTLYQQGIKHNLNFFDEFQVLDLLINDGQCCGVVAYQIRTGELHVFHGKAVIFATGGFGRCFSVTSNALALTGDGAAIPWRRGIPLEDMEMFQFHPTGIYKLGILLSEAARGEGGILRNSEGEQFAKRYAPTLGDLAPRDMVSRFIYQEIKEGRGIGPNKDYVHLDLTHIPHEVQEAKLPDITEFIRVYLGVDPTKELAPIQPTAHYAMGGVPTDLDGRVLVDNDRILPGFYAAGECACVSVHGANRLGTNSLVDLVVFGRRAGKHAAEFIKGAELAPLPPHADAFARDQVERLLSKTSGPTEKVGEIRATLQEEMFDKASVVRNEQGLKTMQSTLADLQARYQRVAIDDHTRTFNTDLLEAIELGYLLDCSESIVAGALARRESRGAHYREDYPDRDDKNWLKHTMVWKTSGGIRHGERPVSITRFEPKE</sequence>
<feature type="binding site" evidence="15">
    <location>
        <position position="397"/>
    </location>
    <ligand>
        <name>substrate</name>
    </ligand>
</feature>
<dbReference type="InterPro" id="IPR003952">
    <property type="entry name" value="FRD_SDH_FAD_BS"/>
</dbReference>
<comment type="similarity">
    <text evidence="3 18">Belongs to the FAD-dependent oxidoreductase 2 family. FRD/SDH subfamily.</text>
</comment>
<feature type="binding site" evidence="15">
    <location>
        <position position="356"/>
    </location>
    <ligand>
        <name>substrate</name>
    </ligand>
</feature>
<feature type="binding site" evidence="16">
    <location>
        <begin position="41"/>
        <end position="56"/>
    </location>
    <ligand>
        <name>FAD</name>
        <dbReference type="ChEBI" id="CHEBI:57692"/>
    </ligand>
</feature>
<evidence type="ECO:0000259" key="20">
    <source>
        <dbReference type="Pfam" id="PF02910"/>
    </source>
</evidence>
<proteinExistence type="inferred from homology"/>
<dbReference type="InterPro" id="IPR027477">
    <property type="entry name" value="Succ_DH/fumarate_Rdtase_cat_sf"/>
</dbReference>
<feature type="binding site" evidence="16">
    <location>
        <position position="386"/>
    </location>
    <ligand>
        <name>FAD</name>
        <dbReference type="ChEBI" id="CHEBI:57692"/>
    </ligand>
</feature>
<evidence type="ECO:0000256" key="18">
    <source>
        <dbReference type="RuleBase" id="RU362051"/>
    </source>
</evidence>
<keyword evidence="6 18" id="KW-0813">Transport</keyword>
<feature type="domain" description="FAD-dependent oxidoreductase 2 FAD-binding" evidence="19">
    <location>
        <begin position="14"/>
        <end position="403"/>
    </location>
</feature>
<feature type="binding site" evidence="15">
    <location>
        <position position="257"/>
    </location>
    <ligand>
        <name>substrate</name>
    </ligand>
</feature>
<dbReference type="FunFam" id="3.90.700.10:FF:000001">
    <property type="entry name" value="Mitochondrial succinate dehydrogenase flavoprotein subunit"/>
    <property type="match status" value="1"/>
</dbReference>
<dbReference type="InterPro" id="IPR015939">
    <property type="entry name" value="Fum_Rdtase/Succ_DH_flav-like_C"/>
</dbReference>
<evidence type="ECO:0000256" key="12">
    <source>
        <dbReference type="ARBA" id="ARBA00049220"/>
    </source>
</evidence>
<dbReference type="InterPro" id="IPR003953">
    <property type="entry name" value="FAD-dep_OxRdtase_2_FAD-bd"/>
</dbReference>
<evidence type="ECO:0000313" key="21">
    <source>
        <dbReference type="EMBL" id="CAA9590022.1"/>
    </source>
</evidence>
<feature type="domain" description="Fumarate reductase/succinate dehydrogenase flavoprotein-like C-terminal" evidence="20">
    <location>
        <begin position="459"/>
        <end position="581"/>
    </location>
</feature>
<dbReference type="PIRSF" id="PIRSF000171">
    <property type="entry name" value="SDHA_APRA_LASPO"/>
    <property type="match status" value="1"/>
</dbReference>
<dbReference type="InterPro" id="IPR036188">
    <property type="entry name" value="FAD/NAD-bd_sf"/>
</dbReference>
<dbReference type="NCBIfam" id="TIGR01812">
    <property type="entry name" value="sdhA_frdA_Gneg"/>
    <property type="match status" value="1"/>
</dbReference>
<keyword evidence="18" id="KW-0816">Tricarboxylic acid cycle</keyword>
<evidence type="ECO:0000256" key="9">
    <source>
        <dbReference type="ARBA" id="ARBA00022982"/>
    </source>
</evidence>
<dbReference type="InterPro" id="IPR037099">
    <property type="entry name" value="Fum_R/Succ_DH_flav-like_C_sf"/>
</dbReference>
<evidence type="ECO:0000256" key="13">
    <source>
        <dbReference type="NCBIfam" id="TIGR01816"/>
    </source>
</evidence>
<dbReference type="GO" id="GO:0009061">
    <property type="term" value="P:anaerobic respiration"/>
    <property type="evidence" value="ECO:0007669"/>
    <property type="project" value="TreeGrafter"/>
</dbReference>
<evidence type="ECO:0000256" key="8">
    <source>
        <dbReference type="ARBA" id="ARBA00022827"/>
    </source>
</evidence>
<evidence type="ECO:0000256" key="3">
    <source>
        <dbReference type="ARBA" id="ARBA00008040"/>
    </source>
</evidence>
<dbReference type="PANTHER" id="PTHR11632:SF51">
    <property type="entry name" value="SUCCINATE DEHYDROGENASE [UBIQUINONE] FLAVOPROTEIN SUBUNIT, MITOCHONDRIAL"/>
    <property type="match status" value="1"/>
</dbReference>
<evidence type="ECO:0000256" key="6">
    <source>
        <dbReference type="ARBA" id="ARBA00022448"/>
    </source>
</evidence>
<keyword evidence="8 16" id="KW-0274">FAD</keyword>
<dbReference type="PROSITE" id="PS00504">
    <property type="entry name" value="FRD_SDH_FAD_BINDING"/>
    <property type="match status" value="1"/>
</dbReference>
<dbReference type="NCBIfam" id="TIGR01816">
    <property type="entry name" value="sdhA_forward"/>
    <property type="match status" value="1"/>
</dbReference>
<feature type="active site" description="Proton acceptor" evidence="14">
    <location>
        <position position="289"/>
    </location>
</feature>
<evidence type="ECO:0000256" key="16">
    <source>
        <dbReference type="PIRSR" id="PIRSR611281-3"/>
    </source>
</evidence>
<feature type="non-terminal residue" evidence="21">
    <location>
        <position position="581"/>
    </location>
</feature>
<dbReference type="SUPFAM" id="SSF46977">
    <property type="entry name" value="Succinate dehydrogenase/fumarate reductase flavoprotein C-terminal domain"/>
    <property type="match status" value="1"/>
</dbReference>
<keyword evidence="10 18" id="KW-0560">Oxidoreductase</keyword>
<dbReference type="Gene3D" id="4.10.80.40">
    <property type="entry name" value="succinate dehydrogenase protein domain"/>
    <property type="match status" value="1"/>
</dbReference>
<dbReference type="PANTHER" id="PTHR11632">
    <property type="entry name" value="SUCCINATE DEHYDROGENASE 2 FLAVOPROTEIN SUBUNIT"/>
    <property type="match status" value="1"/>
</dbReference>
<dbReference type="InterPro" id="IPR030664">
    <property type="entry name" value="SdhA/FrdA/AprA"/>
</dbReference>
<dbReference type="GO" id="GO:0006099">
    <property type="term" value="P:tricarboxylic acid cycle"/>
    <property type="evidence" value="ECO:0007669"/>
    <property type="project" value="UniProtKB-UniRule"/>
</dbReference>
<evidence type="ECO:0000256" key="2">
    <source>
        <dbReference type="ARBA" id="ARBA00004894"/>
    </source>
</evidence>
<evidence type="ECO:0000256" key="10">
    <source>
        <dbReference type="ARBA" id="ARBA00023002"/>
    </source>
</evidence>
<dbReference type="Gene3D" id="3.50.50.60">
    <property type="entry name" value="FAD/NAD(P)-binding domain"/>
    <property type="match status" value="1"/>
</dbReference>
<comment type="pathway">
    <text evidence="2 18">Carbohydrate metabolism; tricarboxylic acid cycle; fumarate from succinate (bacterial route): step 1/1.</text>
</comment>
<evidence type="ECO:0000256" key="1">
    <source>
        <dbReference type="ARBA" id="ARBA00004515"/>
    </source>
</evidence>
<dbReference type="Pfam" id="PF00890">
    <property type="entry name" value="FAD_binding_2"/>
    <property type="match status" value="1"/>
</dbReference>
<keyword evidence="7 16" id="KW-0285">Flavoprotein</keyword>
<keyword evidence="11 18" id="KW-0472">Membrane</keyword>
<dbReference type="InterPro" id="IPR014006">
    <property type="entry name" value="Succ_Dhase_FrdA_Gneg"/>
</dbReference>
<reference evidence="21" key="1">
    <citation type="submission" date="2020-02" db="EMBL/GenBank/DDBJ databases">
        <authorList>
            <person name="Meier V. D."/>
        </authorList>
    </citation>
    <scope>NUCLEOTIDE SEQUENCE</scope>
    <source>
        <strain evidence="21">AVDCRST_MAG88</strain>
    </source>
</reference>
<dbReference type="GO" id="GO:0005886">
    <property type="term" value="C:plasma membrane"/>
    <property type="evidence" value="ECO:0007669"/>
    <property type="project" value="UniProtKB-SubCell"/>
</dbReference>
<evidence type="ECO:0000256" key="17">
    <source>
        <dbReference type="PIRSR" id="PIRSR611281-4"/>
    </source>
</evidence>
<dbReference type="AlphaFoldDB" id="A0A6J4VUX8"/>
<dbReference type="GO" id="GO:0022900">
    <property type="term" value="P:electron transport chain"/>
    <property type="evidence" value="ECO:0007669"/>
    <property type="project" value="UniProtKB-UniRule"/>
</dbReference>
<dbReference type="EC" id="1.3.5.1" evidence="4 18"/>
<comment type="cofactor">
    <cofactor evidence="16">
        <name>FAD</name>
        <dbReference type="ChEBI" id="CHEBI:57692"/>
    </cofactor>
    <text evidence="16">Flavinylated by SdhE, about 5% flavinylation occurs in the absence of SdhE.</text>
</comment>
<evidence type="ECO:0000256" key="4">
    <source>
        <dbReference type="ARBA" id="ARBA00012792"/>
    </source>
</evidence>
<dbReference type="EMBL" id="CADCWM010001226">
    <property type="protein sequence ID" value="CAA9590022.1"/>
    <property type="molecule type" value="Genomic_DNA"/>
</dbReference>
<evidence type="ECO:0000256" key="7">
    <source>
        <dbReference type="ARBA" id="ARBA00022630"/>
    </source>
</evidence>
<dbReference type="InterPro" id="IPR011281">
    <property type="entry name" value="Succ_DH_flav_su_fwd"/>
</dbReference>
<protein>
    <recommendedName>
        <fullName evidence="5 13">Succinate dehydrogenase flavoprotein subunit</fullName>
        <ecNumber evidence="4 18">1.3.5.1</ecNumber>
    </recommendedName>
</protein>
<gene>
    <name evidence="21" type="ORF">AVDCRST_MAG88-4715</name>
</gene>
<accession>A0A6J4VUX8</accession>
<dbReference type="Gene3D" id="1.20.58.100">
    <property type="entry name" value="Fumarate reductase/succinate dehydrogenase flavoprotein-like, C-terminal domain"/>
    <property type="match status" value="1"/>
</dbReference>
<evidence type="ECO:0000256" key="15">
    <source>
        <dbReference type="PIRSR" id="PIRSR611281-2"/>
    </source>
</evidence>
<feature type="binding site" evidence="15">
    <location>
        <position position="245"/>
    </location>
    <ligand>
        <name>substrate</name>
    </ligand>
</feature>
<dbReference type="SUPFAM" id="SSF51905">
    <property type="entry name" value="FAD/NAD(P)-binding domain"/>
    <property type="match status" value="1"/>
</dbReference>
<dbReference type="GO" id="GO:0050660">
    <property type="term" value="F:flavin adenine dinucleotide binding"/>
    <property type="evidence" value="ECO:0007669"/>
    <property type="project" value="UniProtKB-UniRule"/>
</dbReference>
<evidence type="ECO:0000256" key="11">
    <source>
        <dbReference type="ARBA" id="ARBA00023136"/>
    </source>
</evidence>
<feature type="binding site" evidence="16">
    <location>
        <begin position="402"/>
        <end position="403"/>
    </location>
    <ligand>
        <name>FAD</name>
        <dbReference type="ChEBI" id="CHEBI:57692"/>
    </ligand>
</feature>
<dbReference type="Gene3D" id="3.90.700.10">
    <property type="entry name" value="Succinate dehydrogenase/fumarate reductase flavoprotein, catalytic domain"/>
    <property type="match status" value="1"/>
</dbReference>
<evidence type="ECO:0000256" key="14">
    <source>
        <dbReference type="PIRSR" id="PIRSR000171-1"/>
    </source>
</evidence>
<name>A0A6J4VUX8_9BACT</name>
<comment type="catalytic activity">
    <reaction evidence="12 18">
        <text>a quinone + succinate = fumarate + a quinol</text>
        <dbReference type="Rhea" id="RHEA:40523"/>
        <dbReference type="ChEBI" id="CHEBI:24646"/>
        <dbReference type="ChEBI" id="CHEBI:29806"/>
        <dbReference type="ChEBI" id="CHEBI:30031"/>
        <dbReference type="ChEBI" id="CHEBI:132124"/>
        <dbReference type="EC" id="1.3.5.1"/>
    </reaction>
</comment>
<feature type="binding site" evidence="16">
    <location>
        <position position="224"/>
    </location>
    <ligand>
        <name>FAD</name>
        <dbReference type="ChEBI" id="CHEBI:57692"/>
    </ligand>
</feature>
<feature type="binding site" evidence="16">
    <location>
        <begin position="19"/>
        <end position="24"/>
    </location>
    <ligand>
        <name>FAD</name>
        <dbReference type="ChEBI" id="CHEBI:57692"/>
    </ligand>
</feature>
<dbReference type="GO" id="GO:0009055">
    <property type="term" value="F:electron transfer activity"/>
    <property type="evidence" value="ECO:0007669"/>
    <property type="project" value="TreeGrafter"/>
</dbReference>
<dbReference type="SUPFAM" id="SSF56425">
    <property type="entry name" value="Succinate dehydrogenase/fumarate reductase flavoprotein, catalytic domain"/>
    <property type="match status" value="1"/>
</dbReference>
<organism evidence="21">
    <name type="scientific">uncultured Thermomicrobiales bacterium</name>
    <dbReference type="NCBI Taxonomy" id="1645740"/>
    <lineage>
        <taxon>Bacteria</taxon>
        <taxon>Pseudomonadati</taxon>
        <taxon>Thermomicrobiota</taxon>
        <taxon>Thermomicrobia</taxon>
        <taxon>Thermomicrobiales</taxon>
        <taxon>environmental samples</taxon>
    </lineage>
</organism>
<dbReference type="UniPathway" id="UPA00223">
    <property type="reaction ID" value="UER01005"/>
</dbReference>
<evidence type="ECO:0000256" key="5">
    <source>
        <dbReference type="ARBA" id="ARBA00019965"/>
    </source>
</evidence>
<evidence type="ECO:0000259" key="19">
    <source>
        <dbReference type="Pfam" id="PF00890"/>
    </source>
</evidence>
<dbReference type="GO" id="GO:0008177">
    <property type="term" value="F:succinate dehydrogenase (quinone) activity"/>
    <property type="evidence" value="ECO:0007669"/>
    <property type="project" value="UniProtKB-EC"/>
</dbReference>